<keyword evidence="2" id="KW-1185">Reference proteome</keyword>
<evidence type="ECO:0000313" key="2">
    <source>
        <dbReference type="Proteomes" id="UP001066276"/>
    </source>
</evidence>
<comment type="caution">
    <text evidence="1">The sequence shown here is derived from an EMBL/GenBank/DDBJ whole genome shotgun (WGS) entry which is preliminary data.</text>
</comment>
<accession>A0AAV7PKI6</accession>
<dbReference type="EMBL" id="JANPWB010000011">
    <property type="protein sequence ID" value="KAJ1125855.1"/>
    <property type="molecule type" value="Genomic_DNA"/>
</dbReference>
<dbReference type="Proteomes" id="UP001066276">
    <property type="component" value="Chromosome 7"/>
</dbReference>
<sequence>METVGPGGLVVVPATGGPRGAQRLPGAAAVVAVLGLRGWVAYFVGCWPDWRLRLEPLVRRGGGGSFEGDCAG</sequence>
<evidence type="ECO:0000313" key="1">
    <source>
        <dbReference type="EMBL" id="KAJ1125855.1"/>
    </source>
</evidence>
<proteinExistence type="predicted"/>
<gene>
    <name evidence="1" type="ORF">NDU88_004272</name>
</gene>
<reference evidence="1" key="1">
    <citation type="journal article" date="2022" name="bioRxiv">
        <title>Sequencing and chromosome-scale assembly of the giantPleurodeles waltlgenome.</title>
        <authorList>
            <person name="Brown T."/>
            <person name="Elewa A."/>
            <person name="Iarovenko S."/>
            <person name="Subramanian E."/>
            <person name="Araus A.J."/>
            <person name="Petzold A."/>
            <person name="Susuki M."/>
            <person name="Suzuki K.-i.T."/>
            <person name="Hayashi T."/>
            <person name="Toyoda A."/>
            <person name="Oliveira C."/>
            <person name="Osipova E."/>
            <person name="Leigh N.D."/>
            <person name="Simon A."/>
            <person name="Yun M.H."/>
        </authorList>
    </citation>
    <scope>NUCLEOTIDE SEQUENCE</scope>
    <source>
        <strain evidence="1">20211129_DDA</strain>
        <tissue evidence="1">Liver</tissue>
    </source>
</reference>
<organism evidence="1 2">
    <name type="scientific">Pleurodeles waltl</name>
    <name type="common">Iberian ribbed newt</name>
    <dbReference type="NCBI Taxonomy" id="8319"/>
    <lineage>
        <taxon>Eukaryota</taxon>
        <taxon>Metazoa</taxon>
        <taxon>Chordata</taxon>
        <taxon>Craniata</taxon>
        <taxon>Vertebrata</taxon>
        <taxon>Euteleostomi</taxon>
        <taxon>Amphibia</taxon>
        <taxon>Batrachia</taxon>
        <taxon>Caudata</taxon>
        <taxon>Salamandroidea</taxon>
        <taxon>Salamandridae</taxon>
        <taxon>Pleurodelinae</taxon>
        <taxon>Pleurodeles</taxon>
    </lineage>
</organism>
<name>A0AAV7PKI6_PLEWA</name>
<protein>
    <submittedName>
        <fullName evidence="1">Uncharacterized protein</fullName>
    </submittedName>
</protein>
<dbReference type="AlphaFoldDB" id="A0AAV7PKI6"/>